<protein>
    <recommendedName>
        <fullName evidence="4">Beta-lactamase</fullName>
    </recommendedName>
</protein>
<dbReference type="AlphaFoldDB" id="A0A2W6NF71"/>
<reference evidence="2 3" key="1">
    <citation type="submission" date="2017-03" db="EMBL/GenBank/DDBJ databases">
        <title>Genomic and clinical evidence uncovers the enterohepatic species Helicobacter valdiviensis as a potential human intestinal pathogen.</title>
        <authorList>
            <person name="Fresia P."/>
            <person name="Jara R."/>
            <person name="Sierra R."/>
            <person name="Ferres I."/>
            <person name="Greif G."/>
            <person name="Iraola G."/>
            <person name="Collado L."/>
        </authorList>
    </citation>
    <scope>NUCLEOTIDE SEQUENCE [LARGE SCALE GENOMIC DNA]</scope>
    <source>
        <strain evidence="2 3">WBE14</strain>
    </source>
</reference>
<feature type="signal peptide" evidence="1">
    <location>
        <begin position="1"/>
        <end position="19"/>
    </location>
</feature>
<dbReference type="EMBL" id="NBIU01000026">
    <property type="protein sequence ID" value="PZT47640.1"/>
    <property type="molecule type" value="Genomic_DNA"/>
</dbReference>
<keyword evidence="3" id="KW-1185">Reference proteome</keyword>
<dbReference type="Proteomes" id="UP000249746">
    <property type="component" value="Unassembled WGS sequence"/>
</dbReference>
<proteinExistence type="predicted"/>
<keyword evidence="1" id="KW-0732">Signal</keyword>
<accession>A0A2W6NF71</accession>
<evidence type="ECO:0000313" key="3">
    <source>
        <dbReference type="Proteomes" id="UP000249746"/>
    </source>
</evidence>
<feature type="chain" id="PRO_5016165895" description="Beta-lactamase" evidence="1">
    <location>
        <begin position="20"/>
        <end position="235"/>
    </location>
</feature>
<gene>
    <name evidence="2" type="ORF">B6S12_08115</name>
</gene>
<organism evidence="2 3">
    <name type="scientific">Helicobacter valdiviensis</name>
    <dbReference type="NCBI Taxonomy" id="1458358"/>
    <lineage>
        <taxon>Bacteria</taxon>
        <taxon>Pseudomonadati</taxon>
        <taxon>Campylobacterota</taxon>
        <taxon>Epsilonproteobacteria</taxon>
        <taxon>Campylobacterales</taxon>
        <taxon>Helicobacteraceae</taxon>
        <taxon>Helicobacter</taxon>
    </lineage>
</organism>
<sequence>MQIHKFILPALFLASSAYADLFSDYQSETILVYQGKENAKNIDEKYCKKGLIEACISQANSLEELNSFEKQYQNACLNKEAKACDYELLILHNKIGIFTKNAIKNKDAKELQKATALYDTMTNLPNIRPSLKSSIYKAYYLLASTNESLKTKEDKSERLNYAINTAKQSIDFYTKEQNSNLKSLELYQAYHFLSKLGDKNFQKVFGDTKEFKNLQENHKTYLEKETQYRNQLWNL</sequence>
<comment type="caution">
    <text evidence="2">The sequence shown here is derived from an EMBL/GenBank/DDBJ whole genome shotgun (WGS) entry which is preliminary data.</text>
</comment>
<evidence type="ECO:0000256" key="1">
    <source>
        <dbReference type="SAM" id="SignalP"/>
    </source>
</evidence>
<evidence type="ECO:0000313" key="2">
    <source>
        <dbReference type="EMBL" id="PZT47640.1"/>
    </source>
</evidence>
<name>A0A2W6NF71_9HELI</name>
<dbReference type="OrthoDB" id="5368524at2"/>
<evidence type="ECO:0008006" key="4">
    <source>
        <dbReference type="Google" id="ProtNLM"/>
    </source>
</evidence>
<dbReference type="RefSeq" id="WP_111230306.1">
    <property type="nucleotide sequence ID" value="NZ_NBIU01000026.1"/>
</dbReference>